<evidence type="ECO:0000313" key="1">
    <source>
        <dbReference type="EMBL" id="KAJ7571378.1"/>
    </source>
</evidence>
<organism evidence="1 2">
    <name type="scientific">Diphasiastrum complanatum</name>
    <name type="common">Issler's clubmoss</name>
    <name type="synonym">Lycopodium complanatum</name>
    <dbReference type="NCBI Taxonomy" id="34168"/>
    <lineage>
        <taxon>Eukaryota</taxon>
        <taxon>Viridiplantae</taxon>
        <taxon>Streptophyta</taxon>
        <taxon>Embryophyta</taxon>
        <taxon>Tracheophyta</taxon>
        <taxon>Lycopodiopsida</taxon>
        <taxon>Lycopodiales</taxon>
        <taxon>Lycopodiaceae</taxon>
        <taxon>Lycopodioideae</taxon>
        <taxon>Diphasiastrum</taxon>
    </lineage>
</organism>
<reference evidence="2" key="1">
    <citation type="journal article" date="2024" name="Proc. Natl. Acad. Sci. U.S.A.">
        <title>Extraordinary preservation of gene collinearity over three hundred million years revealed in homosporous lycophytes.</title>
        <authorList>
            <person name="Li C."/>
            <person name="Wickell D."/>
            <person name="Kuo L.Y."/>
            <person name="Chen X."/>
            <person name="Nie B."/>
            <person name="Liao X."/>
            <person name="Peng D."/>
            <person name="Ji J."/>
            <person name="Jenkins J."/>
            <person name="Williams M."/>
            <person name="Shu S."/>
            <person name="Plott C."/>
            <person name="Barry K."/>
            <person name="Rajasekar S."/>
            <person name="Grimwood J."/>
            <person name="Han X."/>
            <person name="Sun S."/>
            <person name="Hou Z."/>
            <person name="He W."/>
            <person name="Dai G."/>
            <person name="Sun C."/>
            <person name="Schmutz J."/>
            <person name="Leebens-Mack J.H."/>
            <person name="Li F.W."/>
            <person name="Wang L."/>
        </authorList>
    </citation>
    <scope>NUCLEOTIDE SEQUENCE [LARGE SCALE GENOMIC DNA]</scope>
    <source>
        <strain evidence="2">cv. PW_Plant_1</strain>
    </source>
</reference>
<gene>
    <name evidence="1" type="ORF">O6H91_01G161300</name>
</gene>
<name>A0ACC2EXY2_DIPCM</name>
<keyword evidence="2" id="KW-1185">Reference proteome</keyword>
<accession>A0ACC2EXY2</accession>
<proteinExistence type="predicted"/>
<evidence type="ECO:0000313" key="2">
    <source>
        <dbReference type="Proteomes" id="UP001162992"/>
    </source>
</evidence>
<dbReference type="Proteomes" id="UP001162992">
    <property type="component" value="Chromosome 1"/>
</dbReference>
<sequence>MVVSMTAKSVLFITFISASMLSITDATVIVGVNYGQLANNLPLPQKVVQLIQTTTIGRVKIYDSNPVIIEAFANTGYEFVVGVKNEEIPSLQDAATALSWVRQNVAAYMPATKIIIISVGNEILTTDGNNQLYTQLVPAMKNIHAALVQLSIDDQVKVSTPHSLTILSSSYPPSLGTFKPELASSIIQPMLQFLDQTGSAFMINTYPYFAYKNNPHDISLAYALFLPNAGITDSKTGLHYDNLFDAQIDAVYSAISKLGFNSMRMIVSESGWPSAGDASEPGASITNAMIYNKNLINHVTTRGTPLRPQQGIETYIFALFNENQKPGATTERNFGLFRPDGSTVYDVGLMKSTPTLQPPPPPSPIPYSSPPLAITPPPPAITPPPPPITQSPPASMPPPPSSPPPPISISTPPPPVNPTPPPPPSPGTRLWCVARPGADPSALLAALNFACGAGGADCGAIQEGGACFLPNTPTAHASYAFNSYYQKHGRNYWNCNFNGNALVSVTDPSTASCVYPSQ</sequence>
<protein>
    <submittedName>
        <fullName evidence="1">Uncharacterized protein</fullName>
    </submittedName>
</protein>
<comment type="caution">
    <text evidence="1">The sequence shown here is derived from an EMBL/GenBank/DDBJ whole genome shotgun (WGS) entry which is preliminary data.</text>
</comment>
<dbReference type="EMBL" id="CM055092">
    <property type="protein sequence ID" value="KAJ7571378.1"/>
    <property type="molecule type" value="Genomic_DNA"/>
</dbReference>